<dbReference type="InterPro" id="IPR036894">
    <property type="entry name" value="YbaB-like_sf"/>
</dbReference>
<reference evidence="2 3" key="1">
    <citation type="submission" date="2019-06" db="EMBL/GenBank/DDBJ databases">
        <title>Sequencing the genomes of 1000 actinobacteria strains.</title>
        <authorList>
            <person name="Klenk H.-P."/>
        </authorList>
    </citation>
    <scope>NUCLEOTIDE SEQUENCE [LARGE SCALE GENOMIC DNA]</scope>
    <source>
        <strain evidence="2 3">DSM 45679</strain>
    </source>
</reference>
<dbReference type="Proteomes" id="UP000320876">
    <property type="component" value="Unassembled WGS sequence"/>
</dbReference>
<dbReference type="Gene3D" id="3.30.1310.10">
    <property type="entry name" value="Nucleoid-associated protein YbaB-like domain"/>
    <property type="match status" value="1"/>
</dbReference>
<evidence type="ECO:0008006" key="4">
    <source>
        <dbReference type="Google" id="ProtNLM"/>
    </source>
</evidence>
<organism evidence="2 3">
    <name type="scientific">Amycolatopsis cihanbeyliensis</name>
    <dbReference type="NCBI Taxonomy" id="1128664"/>
    <lineage>
        <taxon>Bacteria</taxon>
        <taxon>Bacillati</taxon>
        <taxon>Actinomycetota</taxon>
        <taxon>Actinomycetes</taxon>
        <taxon>Pseudonocardiales</taxon>
        <taxon>Pseudonocardiaceae</taxon>
        <taxon>Amycolatopsis</taxon>
    </lineage>
</organism>
<feature type="region of interest" description="Disordered" evidence="1">
    <location>
        <begin position="97"/>
        <end position="129"/>
    </location>
</feature>
<dbReference type="EMBL" id="VFML01000001">
    <property type="protein sequence ID" value="TQJ05195.1"/>
    <property type="molecule type" value="Genomic_DNA"/>
</dbReference>
<sequence length="129" mass="13889">MAEIDVEREAARVSEQVEATAERAREQFARAGSVSGQAETPDGAIRVEVNPGGLLTGLTLTQVALRGGSDALARQIMELTQRATRRAGDRMYHTLAPVLGPEGEQQLKSLGYEPLPEDEDAPSIDFDGR</sequence>
<dbReference type="OrthoDB" id="3687926at2"/>
<gene>
    <name evidence="2" type="ORF">FB471_5021</name>
</gene>
<dbReference type="RefSeq" id="WP_142000758.1">
    <property type="nucleotide sequence ID" value="NZ_VFML01000001.1"/>
</dbReference>
<evidence type="ECO:0000313" key="3">
    <source>
        <dbReference type="Proteomes" id="UP000320876"/>
    </source>
</evidence>
<comment type="caution">
    <text evidence="2">The sequence shown here is derived from an EMBL/GenBank/DDBJ whole genome shotgun (WGS) entry which is preliminary data.</text>
</comment>
<evidence type="ECO:0000313" key="2">
    <source>
        <dbReference type="EMBL" id="TQJ05195.1"/>
    </source>
</evidence>
<keyword evidence="3" id="KW-1185">Reference proteome</keyword>
<protein>
    <recommendedName>
        <fullName evidence="4">YbaB/EbfC DNA-binding family protein</fullName>
    </recommendedName>
</protein>
<evidence type="ECO:0000256" key="1">
    <source>
        <dbReference type="SAM" id="MobiDB-lite"/>
    </source>
</evidence>
<dbReference type="AlphaFoldDB" id="A0A542DQG1"/>
<accession>A0A542DQG1</accession>
<name>A0A542DQG1_AMYCI</name>
<proteinExistence type="predicted"/>